<protein>
    <recommendedName>
        <fullName evidence="4">DUF805 domain-containing protein</fullName>
    </recommendedName>
</protein>
<name>A0ABY8IMN6_9HYPH</name>
<keyword evidence="1" id="KW-1133">Transmembrane helix</keyword>
<evidence type="ECO:0000313" key="2">
    <source>
        <dbReference type="EMBL" id="WFS24959.1"/>
    </source>
</evidence>
<geneLocation type="plasmid" evidence="2 3">
    <name>unnamed1</name>
</geneLocation>
<keyword evidence="1" id="KW-0472">Membrane</keyword>
<dbReference type="EMBL" id="CP117268">
    <property type="protein sequence ID" value="WFS24959.1"/>
    <property type="molecule type" value="Genomic_DNA"/>
</dbReference>
<keyword evidence="2" id="KW-0614">Plasmid</keyword>
<feature type="transmembrane region" description="Helical" evidence="1">
    <location>
        <begin position="46"/>
        <end position="70"/>
    </location>
</feature>
<accession>A0ABY8IMN6</accession>
<keyword evidence="3" id="KW-1185">Reference proteome</keyword>
<dbReference type="RefSeq" id="WP_142831841.1">
    <property type="nucleotide sequence ID" value="NZ_CP117268.1"/>
</dbReference>
<evidence type="ECO:0000256" key="1">
    <source>
        <dbReference type="SAM" id="Phobius"/>
    </source>
</evidence>
<evidence type="ECO:0008006" key="4">
    <source>
        <dbReference type="Google" id="ProtNLM"/>
    </source>
</evidence>
<dbReference type="Proteomes" id="UP000318939">
    <property type="component" value="Plasmid unnamed1"/>
</dbReference>
<proteinExistence type="predicted"/>
<reference evidence="2 3" key="2">
    <citation type="journal article" date="2023" name="MicrobiologyOpen">
        <title>Genomics of the tumorigenes clade of the family Rhizobiaceae and description of Rhizobium rhododendri sp. nov.</title>
        <authorList>
            <person name="Kuzmanovic N."/>
            <person name="diCenzo G.C."/>
            <person name="Bunk B."/>
            <person name="Sproeer C."/>
            <person name="Fruehling A."/>
            <person name="Neumann-Schaal M."/>
            <person name="Overmann J."/>
            <person name="Smalla K."/>
        </authorList>
    </citation>
    <scope>NUCLEOTIDE SEQUENCE [LARGE SCALE GENOMIC DNA]</scope>
    <source>
        <strain evidence="3">rho-6.2</strain>
        <plasmid evidence="2 3">unnamed1</plasmid>
    </source>
</reference>
<reference evidence="2 3" key="1">
    <citation type="journal article" date="2019" name="Phytopathology">
        <title>A Novel Group of Rhizobium tumorigenes-Like Agrobacteria Associated with Crown Gall Disease of Rhododendron and Blueberry.</title>
        <authorList>
            <person name="Kuzmanovic N."/>
            <person name="Behrens P."/>
            <person name="Idczak E."/>
            <person name="Wagner S."/>
            <person name="Gotz M."/>
            <person name="Sproer C."/>
            <person name="Bunk B."/>
            <person name="Overmann J."/>
            <person name="Smalla K."/>
        </authorList>
    </citation>
    <scope>NUCLEOTIDE SEQUENCE [LARGE SCALE GENOMIC DNA]</scope>
    <source>
        <strain evidence="3">rho-6.2</strain>
    </source>
</reference>
<keyword evidence="1" id="KW-0812">Transmembrane</keyword>
<organism evidence="2 3">
    <name type="scientific">Rhizobium rhododendri</name>
    <dbReference type="NCBI Taxonomy" id="2506430"/>
    <lineage>
        <taxon>Bacteria</taxon>
        <taxon>Pseudomonadati</taxon>
        <taxon>Pseudomonadota</taxon>
        <taxon>Alphaproteobacteria</taxon>
        <taxon>Hyphomicrobiales</taxon>
        <taxon>Rhizobiaceae</taxon>
        <taxon>Rhizobium/Agrobacterium group</taxon>
        <taxon>Rhizobium</taxon>
    </lineage>
</organism>
<sequence length="218" mass="24915">MHTAPIERQAASNRFHPSYFIGALLVVLYCYVVISLSRAIDDDVILIVLVVFPGLLAVVVWLACTCWILIKWDWRRALSLFAAPFLAWMPFIVLVHFGFDSDWFRFKVEKHNFLQDVEESAALAGHPVLIHWFWASEGGGFGNFGHEWLLIYDEMDQLSQPSKSWSDEFRRKMSKPNASGRLYGTYSEGTGLSVATDDYTELHITNMGGHFYLAQCLQ</sequence>
<evidence type="ECO:0000313" key="3">
    <source>
        <dbReference type="Proteomes" id="UP000318939"/>
    </source>
</evidence>
<feature type="transmembrane region" description="Helical" evidence="1">
    <location>
        <begin position="20"/>
        <end position="40"/>
    </location>
</feature>
<feature type="transmembrane region" description="Helical" evidence="1">
    <location>
        <begin position="77"/>
        <end position="99"/>
    </location>
</feature>
<gene>
    <name evidence="2" type="ORF">PR018_21940</name>
</gene>